<dbReference type="InterPro" id="IPR052164">
    <property type="entry name" value="Anthracycline_SecMetBiosynth"/>
</dbReference>
<dbReference type="InterPro" id="IPR004360">
    <property type="entry name" value="Glyas_Fos-R_dOase_dom"/>
</dbReference>
<accession>A0ABT2JQ04</accession>
<dbReference type="PROSITE" id="PS51819">
    <property type="entry name" value="VOC"/>
    <property type="match status" value="2"/>
</dbReference>
<dbReference type="Pfam" id="PF00903">
    <property type="entry name" value="Glyoxalase"/>
    <property type="match status" value="1"/>
</dbReference>
<dbReference type="PANTHER" id="PTHR33993:SF10">
    <property type="entry name" value="CONSERVED PROTEIN"/>
    <property type="match status" value="1"/>
</dbReference>
<sequence length="266" mass="27922">MITTDFVPGSPCWLDLGVRDARAAAAFYGAVFGWRIEPYEPAPDGFGFFQLDGRTVGALGPLSGEEARSSWMIYFSTSDADAATRAVERLGGSVRVPPMEVEGAGRLAQYTDPVGAEFAVWEAAGVRGIEAADEAGTLTWVELCTTDASAARGFYRGLFGWETKDVAMPGDSEGTYTLLTPAGVSEERMHGGMVEVPAEYLQMTGGTPYWHPVFGSDDCDATVAGVTAQRGTVSMGPEDAPGVGRLAVCADPSGAEFVVLTPAPGE</sequence>
<dbReference type="Gene3D" id="3.10.180.10">
    <property type="entry name" value="2,3-Dihydroxybiphenyl 1,2-Dioxygenase, domain 1"/>
    <property type="match status" value="2"/>
</dbReference>
<protein>
    <submittedName>
        <fullName evidence="2">VOC family protein</fullName>
    </submittedName>
</protein>
<dbReference type="InterPro" id="IPR029068">
    <property type="entry name" value="Glyas_Bleomycin-R_OHBP_Dase"/>
</dbReference>
<reference evidence="2 3" key="1">
    <citation type="submission" date="2021-10" db="EMBL/GenBank/DDBJ databases">
        <title>Streptomyces gossypii sp. nov., isolated from soil collected from cotton field.</title>
        <authorList>
            <person name="Ge X."/>
            <person name="Chen X."/>
            <person name="Liu W."/>
        </authorList>
    </citation>
    <scope>NUCLEOTIDE SEQUENCE [LARGE SCALE GENOMIC DNA]</scope>
    <source>
        <strain evidence="2 3">N2-109</strain>
    </source>
</reference>
<comment type="caution">
    <text evidence="2">The sequence shown here is derived from an EMBL/GenBank/DDBJ whole genome shotgun (WGS) entry which is preliminary data.</text>
</comment>
<organism evidence="2 3">
    <name type="scientific">Streptomyces gossypii</name>
    <dbReference type="NCBI Taxonomy" id="2883101"/>
    <lineage>
        <taxon>Bacteria</taxon>
        <taxon>Bacillati</taxon>
        <taxon>Actinomycetota</taxon>
        <taxon>Actinomycetes</taxon>
        <taxon>Kitasatosporales</taxon>
        <taxon>Streptomycetaceae</taxon>
        <taxon>Streptomyces</taxon>
    </lineage>
</organism>
<name>A0ABT2JQ04_9ACTN</name>
<dbReference type="InterPro" id="IPR041581">
    <property type="entry name" value="Glyoxalase_6"/>
</dbReference>
<gene>
    <name evidence="2" type="ORF">LHJ74_08565</name>
</gene>
<feature type="domain" description="VOC" evidence="1">
    <location>
        <begin position="10"/>
        <end position="123"/>
    </location>
</feature>
<evidence type="ECO:0000313" key="2">
    <source>
        <dbReference type="EMBL" id="MCT2589963.1"/>
    </source>
</evidence>
<keyword evidence="3" id="KW-1185">Reference proteome</keyword>
<dbReference type="InterPro" id="IPR037523">
    <property type="entry name" value="VOC_core"/>
</dbReference>
<feature type="domain" description="VOC" evidence="1">
    <location>
        <begin position="137"/>
        <end position="262"/>
    </location>
</feature>
<proteinExistence type="predicted"/>
<evidence type="ECO:0000259" key="1">
    <source>
        <dbReference type="PROSITE" id="PS51819"/>
    </source>
</evidence>
<dbReference type="EMBL" id="JAJAGO010000003">
    <property type="protein sequence ID" value="MCT2589963.1"/>
    <property type="molecule type" value="Genomic_DNA"/>
</dbReference>
<dbReference type="Proteomes" id="UP001156389">
    <property type="component" value="Unassembled WGS sequence"/>
</dbReference>
<dbReference type="CDD" id="cd07247">
    <property type="entry name" value="SgaA_N_like"/>
    <property type="match status" value="2"/>
</dbReference>
<dbReference type="Pfam" id="PF18029">
    <property type="entry name" value="Glyoxalase_6"/>
    <property type="match status" value="1"/>
</dbReference>
<dbReference type="RefSeq" id="WP_260217147.1">
    <property type="nucleotide sequence ID" value="NZ_JAJAGO010000003.1"/>
</dbReference>
<evidence type="ECO:0000313" key="3">
    <source>
        <dbReference type="Proteomes" id="UP001156389"/>
    </source>
</evidence>
<dbReference type="PANTHER" id="PTHR33993">
    <property type="entry name" value="GLYOXALASE-RELATED"/>
    <property type="match status" value="1"/>
</dbReference>
<dbReference type="SUPFAM" id="SSF54593">
    <property type="entry name" value="Glyoxalase/Bleomycin resistance protein/Dihydroxybiphenyl dioxygenase"/>
    <property type="match status" value="2"/>
</dbReference>